<reference evidence="2" key="1">
    <citation type="submission" date="2019-03" db="EMBL/GenBank/DDBJ databases">
        <title>WGS assembly of Setaria viridis.</title>
        <authorList>
            <person name="Huang P."/>
            <person name="Jenkins J."/>
            <person name="Grimwood J."/>
            <person name="Barry K."/>
            <person name="Healey A."/>
            <person name="Mamidi S."/>
            <person name="Sreedasyam A."/>
            <person name="Shu S."/>
            <person name="Feldman M."/>
            <person name="Wu J."/>
            <person name="Yu Y."/>
            <person name="Chen C."/>
            <person name="Johnson J."/>
            <person name="Rokhsar D."/>
            <person name="Baxter I."/>
            <person name="Schmutz J."/>
            <person name="Brutnell T."/>
            <person name="Kellogg E."/>
        </authorList>
    </citation>
    <scope>NUCLEOTIDE SEQUENCE [LARGE SCALE GENOMIC DNA]</scope>
</reference>
<name>A0A4U6WBV9_SETVI</name>
<evidence type="ECO:0000313" key="3">
    <source>
        <dbReference type="Proteomes" id="UP000298652"/>
    </source>
</evidence>
<accession>A0A4U6WBV9</accession>
<evidence type="ECO:0000256" key="1">
    <source>
        <dbReference type="SAM" id="SignalP"/>
    </source>
</evidence>
<dbReference type="AlphaFoldDB" id="A0A4U6WBV9"/>
<dbReference type="Gramene" id="TKW38459">
    <property type="protein sequence ID" value="TKW38459"/>
    <property type="gene ID" value="SEVIR_1G115650v2"/>
</dbReference>
<dbReference type="Proteomes" id="UP000298652">
    <property type="component" value="Chromosome 1"/>
</dbReference>
<sequence length="48" mass="5358">MHHHHHLSLCLLGLGVGSCIVVSVRTCPCMSYNAYKRTNLPSNIFSFI</sequence>
<feature type="signal peptide" evidence="1">
    <location>
        <begin position="1"/>
        <end position="19"/>
    </location>
</feature>
<keyword evidence="3" id="KW-1185">Reference proteome</keyword>
<gene>
    <name evidence="2" type="ORF">SEVIR_1G115650v2</name>
</gene>
<organism evidence="2 3">
    <name type="scientific">Setaria viridis</name>
    <name type="common">Green bristlegrass</name>
    <name type="synonym">Setaria italica subsp. viridis</name>
    <dbReference type="NCBI Taxonomy" id="4556"/>
    <lineage>
        <taxon>Eukaryota</taxon>
        <taxon>Viridiplantae</taxon>
        <taxon>Streptophyta</taxon>
        <taxon>Embryophyta</taxon>
        <taxon>Tracheophyta</taxon>
        <taxon>Spermatophyta</taxon>
        <taxon>Magnoliopsida</taxon>
        <taxon>Liliopsida</taxon>
        <taxon>Poales</taxon>
        <taxon>Poaceae</taxon>
        <taxon>PACMAD clade</taxon>
        <taxon>Panicoideae</taxon>
        <taxon>Panicodae</taxon>
        <taxon>Paniceae</taxon>
        <taxon>Cenchrinae</taxon>
        <taxon>Setaria</taxon>
    </lineage>
</organism>
<keyword evidence="1" id="KW-0732">Signal</keyword>
<evidence type="ECO:0000313" key="2">
    <source>
        <dbReference type="EMBL" id="TKW38459.1"/>
    </source>
</evidence>
<proteinExistence type="predicted"/>
<feature type="chain" id="PRO_5020474189" evidence="1">
    <location>
        <begin position="20"/>
        <end position="48"/>
    </location>
</feature>
<dbReference type="EMBL" id="CM016552">
    <property type="protein sequence ID" value="TKW38459.1"/>
    <property type="molecule type" value="Genomic_DNA"/>
</dbReference>
<protein>
    <submittedName>
        <fullName evidence="2">Uncharacterized protein</fullName>
    </submittedName>
</protein>